<keyword evidence="3" id="KW-1185">Reference proteome</keyword>
<evidence type="ECO:0000259" key="1">
    <source>
        <dbReference type="Pfam" id="PF00078"/>
    </source>
</evidence>
<dbReference type="CDD" id="cd01650">
    <property type="entry name" value="RT_nLTR_like"/>
    <property type="match status" value="1"/>
</dbReference>
<proteinExistence type="predicted"/>
<dbReference type="PANTHER" id="PTHR33116:SF86">
    <property type="entry name" value="REVERSE TRANSCRIPTASE DOMAIN-CONTAINING PROTEIN"/>
    <property type="match status" value="1"/>
</dbReference>
<dbReference type="SUPFAM" id="SSF56672">
    <property type="entry name" value="DNA/RNA polymerases"/>
    <property type="match status" value="1"/>
</dbReference>
<dbReference type="InterPro" id="IPR043502">
    <property type="entry name" value="DNA/RNA_pol_sf"/>
</dbReference>
<evidence type="ECO:0000313" key="2">
    <source>
        <dbReference type="EnsemblPlants" id="cds.evm.model.02.1203"/>
    </source>
</evidence>
<dbReference type="EMBL" id="UZAU01000164">
    <property type="status" value="NOT_ANNOTATED_CDS"/>
    <property type="molecule type" value="Genomic_DNA"/>
</dbReference>
<dbReference type="Proteomes" id="UP000596661">
    <property type="component" value="Chromosome 2"/>
</dbReference>
<organism evidence="2 3">
    <name type="scientific">Cannabis sativa</name>
    <name type="common">Hemp</name>
    <name type="synonym">Marijuana</name>
    <dbReference type="NCBI Taxonomy" id="3483"/>
    <lineage>
        <taxon>Eukaryota</taxon>
        <taxon>Viridiplantae</taxon>
        <taxon>Streptophyta</taxon>
        <taxon>Embryophyta</taxon>
        <taxon>Tracheophyta</taxon>
        <taxon>Spermatophyta</taxon>
        <taxon>Magnoliopsida</taxon>
        <taxon>eudicotyledons</taxon>
        <taxon>Gunneridae</taxon>
        <taxon>Pentapetalae</taxon>
        <taxon>rosids</taxon>
        <taxon>fabids</taxon>
        <taxon>Rosales</taxon>
        <taxon>Cannabaceae</taxon>
        <taxon>Cannabis</taxon>
    </lineage>
</organism>
<evidence type="ECO:0000313" key="3">
    <source>
        <dbReference type="Proteomes" id="UP000596661"/>
    </source>
</evidence>
<name>A0A803NSN9_CANSA</name>
<sequence length="676" mass="77606">MFHCSLYFFEIYHSVGLFLLLHISDGSGDMLVALRFPCLIIFLIRKFLWFNSRISSIDLWGKEITGNFRRRIRECNSELKLLKNKKDDISVARYNEGQFVDWDNGLADVVVNYFVELFSASDTEGMEVIDSIDQVVPNLANMEFAKPVTEEEMRVAVFQMHPDKSPGPDEMTPAFYQRCWNIVKHDLVMVVQRFFSTGVFDENCSEASVVLIPKKKGPETMKDLRPIAMCNVLYKIVTKVMTNRMKPFMDSIVADSQSAFISGCLISNNIMVSFEVLHYLKRKRQGKTGCMALKVDMSKAYDRIEWRFLEAVLRKLGFIESWVHLIMQCVSTAHYKILHGCHEMGPIVPTRGIRQAIEAEACRVQELLRKFEMASGQEVNLTKSSIFFSTNTSVSDRNVISQQLRMSIASEDSFYLGLPSTMTRKKTVVLGYLKERVQKKLQSWEGKFLSRAGKEILVKTVVQALPSYAMSVFLLPKEISHSIESMMATYWWQANKDSGKGIHWISWEKLCKHKKRGAMGFRNLRDFNLAMLGKQGWRLLTRPNALVSRVFKARYFPHCDFLSASIRSNPSFVWRSIWESQEIVKKGVRWCIGTGQDIPILGSPWLPDDINPYVISDHPALSNATVNNLLTVDGLSWDAEVIDDLFMDRDKHLIMEIPLQVESVDTTTIWAFRDTI</sequence>
<feature type="domain" description="Reverse transcriptase" evidence="1">
    <location>
        <begin position="212"/>
        <end position="354"/>
    </location>
</feature>
<dbReference type="InterPro" id="IPR000477">
    <property type="entry name" value="RT_dom"/>
</dbReference>
<dbReference type="PANTHER" id="PTHR33116">
    <property type="entry name" value="REVERSE TRANSCRIPTASE ZINC-BINDING DOMAIN-CONTAINING PROTEIN-RELATED-RELATED"/>
    <property type="match status" value="1"/>
</dbReference>
<dbReference type="AlphaFoldDB" id="A0A803NSN9"/>
<dbReference type="Pfam" id="PF00078">
    <property type="entry name" value="RVT_1"/>
    <property type="match status" value="1"/>
</dbReference>
<reference evidence="2" key="2">
    <citation type="submission" date="2021-03" db="UniProtKB">
        <authorList>
            <consortium name="EnsemblPlants"/>
        </authorList>
    </citation>
    <scope>IDENTIFICATION</scope>
</reference>
<protein>
    <recommendedName>
        <fullName evidence="1">Reverse transcriptase domain-containing protein</fullName>
    </recommendedName>
</protein>
<reference evidence="2" key="1">
    <citation type="submission" date="2018-11" db="EMBL/GenBank/DDBJ databases">
        <authorList>
            <person name="Grassa J C."/>
        </authorList>
    </citation>
    <scope>NUCLEOTIDE SEQUENCE [LARGE SCALE GENOMIC DNA]</scope>
</reference>
<dbReference type="EnsemblPlants" id="evm.model.02.1203">
    <property type="protein sequence ID" value="cds.evm.model.02.1203"/>
    <property type="gene ID" value="evm.TU.02.1203"/>
</dbReference>
<accession>A0A803NSN9</accession>
<dbReference type="Gramene" id="evm.model.02.1203">
    <property type="protein sequence ID" value="cds.evm.model.02.1203"/>
    <property type="gene ID" value="evm.TU.02.1203"/>
</dbReference>